<evidence type="ECO:0000256" key="10">
    <source>
        <dbReference type="SAM" id="MobiDB-lite"/>
    </source>
</evidence>
<proteinExistence type="inferred from homology"/>
<feature type="compositionally biased region" description="Basic and acidic residues" evidence="10">
    <location>
        <begin position="144"/>
        <end position="160"/>
    </location>
</feature>
<dbReference type="PANTHER" id="PTHR11742">
    <property type="entry name" value="MANNOSYL-OLIGOSACCHARIDE ALPHA-1,2-MANNOSIDASE-RELATED"/>
    <property type="match status" value="1"/>
</dbReference>
<feature type="compositionally biased region" description="Basic and acidic residues" evidence="10">
    <location>
        <begin position="91"/>
        <end position="111"/>
    </location>
</feature>
<evidence type="ECO:0000256" key="7">
    <source>
        <dbReference type="PIRSR" id="PIRSR601382-2"/>
    </source>
</evidence>
<evidence type="ECO:0000256" key="6">
    <source>
        <dbReference type="PIRSR" id="PIRSR601382-1"/>
    </source>
</evidence>
<evidence type="ECO:0000313" key="12">
    <source>
        <dbReference type="Proteomes" id="UP001303760"/>
    </source>
</evidence>
<dbReference type="SUPFAM" id="SSF48225">
    <property type="entry name" value="Seven-hairpin glycosidases"/>
    <property type="match status" value="1"/>
</dbReference>
<evidence type="ECO:0000256" key="5">
    <source>
        <dbReference type="ARBA" id="ARBA00023157"/>
    </source>
</evidence>
<gene>
    <name evidence="11" type="ORF">C8A03DRAFT_15903</name>
</gene>
<evidence type="ECO:0000256" key="8">
    <source>
        <dbReference type="PIRSR" id="PIRSR601382-3"/>
    </source>
</evidence>
<dbReference type="PANTHER" id="PTHR11742:SF103">
    <property type="entry name" value="ENDOPLASMIC RETICULUM MANNOSIDASE MNL2-RELATED"/>
    <property type="match status" value="1"/>
</dbReference>
<organism evidence="11 12">
    <name type="scientific">Achaetomium macrosporum</name>
    <dbReference type="NCBI Taxonomy" id="79813"/>
    <lineage>
        <taxon>Eukaryota</taxon>
        <taxon>Fungi</taxon>
        <taxon>Dikarya</taxon>
        <taxon>Ascomycota</taxon>
        <taxon>Pezizomycotina</taxon>
        <taxon>Sordariomycetes</taxon>
        <taxon>Sordariomycetidae</taxon>
        <taxon>Sordariales</taxon>
        <taxon>Chaetomiaceae</taxon>
        <taxon>Achaetomium</taxon>
    </lineage>
</organism>
<dbReference type="InterPro" id="IPR012341">
    <property type="entry name" value="6hp_glycosidase-like_sf"/>
</dbReference>
<feature type="compositionally biased region" description="Polar residues" evidence="10">
    <location>
        <begin position="456"/>
        <end position="468"/>
    </location>
</feature>
<dbReference type="Proteomes" id="UP001303760">
    <property type="component" value="Unassembled WGS sequence"/>
</dbReference>
<dbReference type="GO" id="GO:0004571">
    <property type="term" value="F:mannosyl-oligosaccharide 1,2-alpha-mannosidase activity"/>
    <property type="evidence" value="ECO:0007669"/>
    <property type="project" value="InterPro"/>
</dbReference>
<dbReference type="EC" id="3.2.1.-" evidence="9"/>
<dbReference type="InterPro" id="IPR036026">
    <property type="entry name" value="Seven-hairpin_glycosidases"/>
</dbReference>
<dbReference type="GO" id="GO:0016020">
    <property type="term" value="C:membrane"/>
    <property type="evidence" value="ECO:0007669"/>
    <property type="project" value="InterPro"/>
</dbReference>
<reference evidence="11" key="2">
    <citation type="submission" date="2023-05" db="EMBL/GenBank/DDBJ databases">
        <authorList>
            <consortium name="Lawrence Berkeley National Laboratory"/>
            <person name="Steindorff A."/>
            <person name="Hensen N."/>
            <person name="Bonometti L."/>
            <person name="Westerberg I."/>
            <person name="Brannstrom I.O."/>
            <person name="Guillou S."/>
            <person name="Cros-Aarteil S."/>
            <person name="Calhoun S."/>
            <person name="Haridas S."/>
            <person name="Kuo A."/>
            <person name="Mondo S."/>
            <person name="Pangilinan J."/>
            <person name="Riley R."/>
            <person name="Labutti K."/>
            <person name="Andreopoulos B."/>
            <person name="Lipzen A."/>
            <person name="Chen C."/>
            <person name="Yanf M."/>
            <person name="Daum C."/>
            <person name="Ng V."/>
            <person name="Clum A."/>
            <person name="Ohm R."/>
            <person name="Martin F."/>
            <person name="Silar P."/>
            <person name="Natvig D."/>
            <person name="Lalanne C."/>
            <person name="Gautier V."/>
            <person name="Ament-Velasquez S.L."/>
            <person name="Kruys A."/>
            <person name="Hutchinson M.I."/>
            <person name="Powell A.J."/>
            <person name="Barry K."/>
            <person name="Miller A.N."/>
            <person name="Grigoriev I.V."/>
            <person name="Debuchy R."/>
            <person name="Gladieux P."/>
            <person name="Thoren M.H."/>
            <person name="Johannesson H."/>
        </authorList>
    </citation>
    <scope>NUCLEOTIDE SEQUENCE</scope>
    <source>
        <strain evidence="11">CBS 532.94</strain>
    </source>
</reference>
<feature type="compositionally biased region" description="Pro residues" evidence="10">
    <location>
        <begin position="78"/>
        <end position="90"/>
    </location>
</feature>
<feature type="active site" description="Proton donor" evidence="6">
    <location>
        <position position="317"/>
    </location>
</feature>
<feature type="region of interest" description="Disordered" evidence="10">
    <location>
        <begin position="36"/>
        <end position="177"/>
    </location>
</feature>
<dbReference type="AlphaFoldDB" id="A0AAN7H6M7"/>
<dbReference type="GO" id="GO:0005783">
    <property type="term" value="C:endoplasmic reticulum"/>
    <property type="evidence" value="ECO:0007669"/>
    <property type="project" value="TreeGrafter"/>
</dbReference>
<keyword evidence="12" id="KW-1185">Reference proteome</keyword>
<dbReference type="InterPro" id="IPR050749">
    <property type="entry name" value="Glycosyl_Hydrolase_47"/>
</dbReference>
<keyword evidence="4 9" id="KW-0378">Hydrolase</keyword>
<keyword evidence="7" id="KW-0106">Calcium</keyword>
<comment type="similarity">
    <text evidence="3 9">Belongs to the glycosyl hydrolase 47 family.</text>
</comment>
<keyword evidence="7" id="KW-0479">Metal-binding</keyword>
<sequence>MLLRLRRYRVLLVCAFVITVLLYHVAKNSSQWDHPQEIWHGTTHPNTHPKPRPPPPPPPGHDDDHEHEHKPEHHSDKGPPPPPHPPPPPPRLDEEYQEEPRIRLPELKTSDGVKGGYSLPTKAPLPLNPADTDEESIKAAPSVPDRKPPSNHDEYGKQDEETGIQLADPPAKFQGEDAPTLTTTIHWEKPSEWFPVPLESIIALPTGKPKPMPSVQFAFGEESPAAKEKRERRLAKVKAEAQRAWSGYKEYAWTHDELKPVSKKTNDPFCGWAATLVDSLDTLWIMGLEDEFDDAVEAVKDIDFTTTPYRDQIPVFETVIRYLGGLLGAYDVSGGHKGKYRVLLDKAVELAEILMGVFDTPNRMPILYYNWKPAFNVNPKRASKSAGVAELGSLSMEFTRLAQLTGENKYYDAVARITDALEDLQNRENATAIPGIFPEHLDASGCNRSAPLPPSTLENSSEAAQKQTSDGDDSDLRRAPGGYPSDAGADDDKDDQATDARAGSNTGLQKRRPPPNPAPTPLNAKGLPADWDCVPQGLTAGGYGGGSYSMGGSQDSAYEYFPKQYVLLGGLEAKYRTMHEKVADAVKQYLLFRPMAEGDPDILFSAKAYSSDGTVEKMTYEWEVTHLTCFLGGMFGLGGKLFDRPEDVEIGKKLADGCVWAYEVMPTGIMPEYAMVLPCKSPDDCHYDQAAWYDALDPNRDYREKQLEEYPAKHAEWEQKVEELKKKDVLRKQQAEERERQAAAEKKAAEDEERRRRLTPLTLPSEPQKPLTHLEFVTKRIQEEHIPSGFVSLNDKRYILRPEAIESVWYMYRITGDPAWQDKGWRMFEAVVAATRTEVAHSAIRDVAATESTGSSKKDPTKGPFQDSMESFWLAETLKYFYLLFEKPDVISLDEWVLNTEAHPFRRPM</sequence>
<dbReference type="EMBL" id="MU860132">
    <property type="protein sequence ID" value="KAK4237571.1"/>
    <property type="molecule type" value="Genomic_DNA"/>
</dbReference>
<protein>
    <recommendedName>
        <fullName evidence="9">alpha-1,2-Mannosidase</fullName>
        <ecNumber evidence="9">3.2.1.-</ecNumber>
    </recommendedName>
</protein>
<feature type="active site" evidence="6">
    <location>
        <position position="555"/>
    </location>
</feature>
<accession>A0AAN7H6M7</accession>
<feature type="active site" description="Proton donor" evidence="6">
    <location>
        <position position="672"/>
    </location>
</feature>
<dbReference type="GO" id="GO:0005975">
    <property type="term" value="P:carbohydrate metabolic process"/>
    <property type="evidence" value="ECO:0007669"/>
    <property type="project" value="InterPro"/>
</dbReference>
<feature type="compositionally biased region" description="Basic and acidic residues" evidence="10">
    <location>
        <begin position="734"/>
        <end position="755"/>
    </location>
</feature>
<dbReference type="Gene3D" id="1.50.10.10">
    <property type="match status" value="3"/>
</dbReference>
<evidence type="ECO:0000313" key="11">
    <source>
        <dbReference type="EMBL" id="KAK4237571.1"/>
    </source>
</evidence>
<evidence type="ECO:0000256" key="3">
    <source>
        <dbReference type="ARBA" id="ARBA00007658"/>
    </source>
</evidence>
<dbReference type="GO" id="GO:0005509">
    <property type="term" value="F:calcium ion binding"/>
    <property type="evidence" value="ECO:0007669"/>
    <property type="project" value="InterPro"/>
</dbReference>
<comment type="caution">
    <text evidence="11">The sequence shown here is derived from an EMBL/GenBank/DDBJ whole genome shotgun (WGS) entry which is preliminary data.</text>
</comment>
<feature type="region of interest" description="Disordered" evidence="10">
    <location>
        <begin position="444"/>
        <end position="527"/>
    </location>
</feature>
<feature type="active site" evidence="6">
    <location>
        <position position="803"/>
    </location>
</feature>
<dbReference type="PRINTS" id="PR00747">
    <property type="entry name" value="GLYHDRLASE47"/>
</dbReference>
<reference evidence="11" key="1">
    <citation type="journal article" date="2023" name="Mol. Phylogenet. Evol.">
        <title>Genome-scale phylogeny and comparative genomics of the fungal order Sordariales.</title>
        <authorList>
            <person name="Hensen N."/>
            <person name="Bonometti L."/>
            <person name="Westerberg I."/>
            <person name="Brannstrom I.O."/>
            <person name="Guillou S."/>
            <person name="Cros-Aarteil S."/>
            <person name="Calhoun S."/>
            <person name="Haridas S."/>
            <person name="Kuo A."/>
            <person name="Mondo S."/>
            <person name="Pangilinan J."/>
            <person name="Riley R."/>
            <person name="LaButti K."/>
            <person name="Andreopoulos B."/>
            <person name="Lipzen A."/>
            <person name="Chen C."/>
            <person name="Yan M."/>
            <person name="Daum C."/>
            <person name="Ng V."/>
            <person name="Clum A."/>
            <person name="Steindorff A."/>
            <person name="Ohm R.A."/>
            <person name="Martin F."/>
            <person name="Silar P."/>
            <person name="Natvig D.O."/>
            <person name="Lalanne C."/>
            <person name="Gautier V."/>
            <person name="Ament-Velasquez S.L."/>
            <person name="Kruys A."/>
            <person name="Hutchinson M.I."/>
            <person name="Powell A.J."/>
            <person name="Barry K."/>
            <person name="Miller A.N."/>
            <person name="Grigoriev I.V."/>
            <person name="Debuchy R."/>
            <person name="Gladieux P."/>
            <person name="Hiltunen Thoren M."/>
            <person name="Johannesson H."/>
        </authorList>
    </citation>
    <scope>NUCLEOTIDE SEQUENCE</scope>
    <source>
        <strain evidence="11">CBS 532.94</strain>
    </source>
</reference>
<dbReference type="Pfam" id="PF01532">
    <property type="entry name" value="Glyco_hydro_47"/>
    <property type="match status" value="1"/>
</dbReference>
<name>A0AAN7H6M7_9PEZI</name>
<feature type="region of interest" description="Disordered" evidence="10">
    <location>
        <begin position="845"/>
        <end position="865"/>
    </location>
</feature>
<feature type="compositionally biased region" description="Basic and acidic residues" evidence="10">
    <location>
        <begin position="60"/>
        <end position="77"/>
    </location>
</feature>
<comment type="cofactor">
    <cofactor evidence="1 7">
        <name>Ca(2+)</name>
        <dbReference type="ChEBI" id="CHEBI:29108"/>
    </cofactor>
</comment>
<evidence type="ECO:0000256" key="1">
    <source>
        <dbReference type="ARBA" id="ARBA00001913"/>
    </source>
</evidence>
<feature type="binding site" evidence="7">
    <location>
        <position position="900"/>
    </location>
    <ligand>
        <name>Ca(2+)</name>
        <dbReference type="ChEBI" id="CHEBI:29108"/>
    </ligand>
</feature>
<dbReference type="InterPro" id="IPR001382">
    <property type="entry name" value="Glyco_hydro_47"/>
</dbReference>
<evidence type="ECO:0000256" key="9">
    <source>
        <dbReference type="RuleBase" id="RU361193"/>
    </source>
</evidence>
<comment type="pathway">
    <text evidence="2">Protein modification; protein glycosylation.</text>
</comment>
<keyword evidence="5 8" id="KW-1015">Disulfide bond</keyword>
<evidence type="ECO:0000256" key="2">
    <source>
        <dbReference type="ARBA" id="ARBA00004922"/>
    </source>
</evidence>
<feature type="disulfide bond" evidence="8">
    <location>
        <begin position="629"/>
        <end position="658"/>
    </location>
</feature>
<keyword evidence="9" id="KW-0326">Glycosidase</keyword>
<dbReference type="GO" id="GO:0036503">
    <property type="term" value="P:ERAD pathway"/>
    <property type="evidence" value="ECO:0007669"/>
    <property type="project" value="UniProtKB-ARBA"/>
</dbReference>
<evidence type="ECO:0000256" key="4">
    <source>
        <dbReference type="ARBA" id="ARBA00022801"/>
    </source>
</evidence>
<feature type="region of interest" description="Disordered" evidence="10">
    <location>
        <begin position="734"/>
        <end position="766"/>
    </location>
</feature>